<gene>
    <name evidence="1" type="ORF">PGT21_006231</name>
    <name evidence="2" type="ORF">PGTUg99_032989</name>
</gene>
<protein>
    <submittedName>
        <fullName evidence="1">Uncharacterized protein</fullName>
    </submittedName>
</protein>
<evidence type="ECO:0000313" key="2">
    <source>
        <dbReference type="EMBL" id="KAA1134221.1"/>
    </source>
</evidence>
<organism evidence="1 3">
    <name type="scientific">Puccinia graminis f. sp. tritici</name>
    <dbReference type="NCBI Taxonomy" id="56615"/>
    <lineage>
        <taxon>Eukaryota</taxon>
        <taxon>Fungi</taxon>
        <taxon>Dikarya</taxon>
        <taxon>Basidiomycota</taxon>
        <taxon>Pucciniomycotina</taxon>
        <taxon>Pucciniomycetes</taxon>
        <taxon>Pucciniales</taxon>
        <taxon>Pucciniaceae</taxon>
        <taxon>Puccinia</taxon>
    </lineage>
</organism>
<evidence type="ECO:0000313" key="3">
    <source>
        <dbReference type="Proteomes" id="UP000324748"/>
    </source>
</evidence>
<keyword evidence="3" id="KW-1185">Reference proteome</keyword>
<proteinExistence type="predicted"/>
<dbReference type="Proteomes" id="UP000324748">
    <property type="component" value="Unassembled WGS sequence"/>
</dbReference>
<comment type="caution">
    <text evidence="1">The sequence shown here is derived from an EMBL/GenBank/DDBJ whole genome shotgun (WGS) entry which is preliminary data.</text>
</comment>
<name>A0A5B0PC42_PUCGR</name>
<dbReference type="EMBL" id="VDEP01000069">
    <property type="protein sequence ID" value="KAA1134221.1"/>
    <property type="molecule type" value="Genomic_DNA"/>
</dbReference>
<sequence length="102" mass="11812">MFNNRHTQVSERFNCKFPINFASGHSYFNSNNLVKRTEILERVSQKSLPEYEEATGSIDFSDSHLIPPVKTGHSDYLINPIFQTMKSLKIHKCYQNLGHPLK</sequence>
<dbReference type="Proteomes" id="UP000325313">
    <property type="component" value="Unassembled WGS sequence"/>
</dbReference>
<dbReference type="AlphaFoldDB" id="A0A5B0PC42"/>
<evidence type="ECO:0000313" key="1">
    <source>
        <dbReference type="EMBL" id="KAA1097419.1"/>
    </source>
</evidence>
<dbReference type="EMBL" id="VSWC01000066">
    <property type="protein sequence ID" value="KAA1097419.1"/>
    <property type="molecule type" value="Genomic_DNA"/>
</dbReference>
<reference evidence="3 4" key="1">
    <citation type="submission" date="2019-05" db="EMBL/GenBank/DDBJ databases">
        <title>Emergence of the Ug99 lineage of the wheat stem rust pathogen through somatic hybridization.</title>
        <authorList>
            <person name="Li F."/>
            <person name="Upadhyaya N.M."/>
            <person name="Sperschneider J."/>
            <person name="Matny O."/>
            <person name="Nguyen-Phuc H."/>
            <person name="Mago R."/>
            <person name="Raley C."/>
            <person name="Miller M.E."/>
            <person name="Silverstein K.A.T."/>
            <person name="Henningsen E."/>
            <person name="Hirsch C.D."/>
            <person name="Visser B."/>
            <person name="Pretorius Z.A."/>
            <person name="Steffenson B.J."/>
            <person name="Schwessinger B."/>
            <person name="Dodds P.N."/>
            <person name="Figueroa M."/>
        </authorList>
    </citation>
    <scope>NUCLEOTIDE SEQUENCE [LARGE SCALE GENOMIC DNA]</scope>
    <source>
        <strain evidence="1">21-0</strain>
        <strain evidence="2 4">Ug99</strain>
    </source>
</reference>
<accession>A0A5B0PC42</accession>
<evidence type="ECO:0000313" key="4">
    <source>
        <dbReference type="Proteomes" id="UP000325313"/>
    </source>
</evidence>